<evidence type="ECO:0000256" key="1">
    <source>
        <dbReference type="ARBA" id="ARBA00022485"/>
    </source>
</evidence>
<dbReference type="GO" id="GO:0051539">
    <property type="term" value="F:4 iron, 4 sulfur cluster binding"/>
    <property type="evidence" value="ECO:0007669"/>
    <property type="project" value="UniProtKB-KW"/>
</dbReference>
<organism evidence="6 7">
    <name type="scientific">Anoxybacter fermentans</name>
    <dbReference type="NCBI Taxonomy" id="1323375"/>
    <lineage>
        <taxon>Bacteria</taxon>
        <taxon>Bacillati</taxon>
        <taxon>Bacillota</taxon>
        <taxon>Clostridia</taxon>
        <taxon>Halanaerobiales</taxon>
        <taxon>Anoxybacter</taxon>
    </lineage>
</organism>
<evidence type="ECO:0000259" key="5">
    <source>
        <dbReference type="PROSITE" id="PS51379"/>
    </source>
</evidence>
<proteinExistence type="predicted"/>
<gene>
    <name evidence="6" type="ORF">BBF96_05070</name>
</gene>
<dbReference type="PANTHER" id="PTHR43687:SF4">
    <property type="entry name" value="BLR5484 PROTEIN"/>
    <property type="match status" value="1"/>
</dbReference>
<accession>A0A3Q9HPT1</accession>
<dbReference type="Gene3D" id="3.30.70.20">
    <property type="match status" value="1"/>
</dbReference>
<dbReference type="SUPFAM" id="SSF54862">
    <property type="entry name" value="4Fe-4S ferredoxins"/>
    <property type="match status" value="1"/>
</dbReference>
<feature type="domain" description="4Fe-4S ferredoxin-type" evidence="5">
    <location>
        <begin position="36"/>
        <end position="65"/>
    </location>
</feature>
<evidence type="ECO:0000256" key="4">
    <source>
        <dbReference type="ARBA" id="ARBA00023014"/>
    </source>
</evidence>
<keyword evidence="1" id="KW-0004">4Fe-4S</keyword>
<evidence type="ECO:0000313" key="6">
    <source>
        <dbReference type="EMBL" id="AZR72818.1"/>
    </source>
</evidence>
<keyword evidence="7" id="KW-1185">Reference proteome</keyword>
<dbReference type="EMBL" id="CP016379">
    <property type="protein sequence ID" value="AZR72818.1"/>
    <property type="molecule type" value="Genomic_DNA"/>
</dbReference>
<dbReference type="PROSITE" id="PS51379">
    <property type="entry name" value="4FE4S_FER_2"/>
    <property type="match status" value="2"/>
</dbReference>
<dbReference type="Pfam" id="PF13237">
    <property type="entry name" value="Fer4_10"/>
    <property type="match status" value="1"/>
</dbReference>
<name>A0A3Q9HPT1_9FIRM</name>
<dbReference type="PANTHER" id="PTHR43687">
    <property type="entry name" value="ADENYLYLSULFATE REDUCTASE, BETA SUBUNIT"/>
    <property type="match status" value="1"/>
</dbReference>
<keyword evidence="3" id="KW-0408">Iron</keyword>
<dbReference type="InterPro" id="IPR017896">
    <property type="entry name" value="4Fe4S_Fe-S-bd"/>
</dbReference>
<evidence type="ECO:0000256" key="2">
    <source>
        <dbReference type="ARBA" id="ARBA00022723"/>
    </source>
</evidence>
<dbReference type="OrthoDB" id="9804603at2"/>
<dbReference type="Gene3D" id="3.30.70.3270">
    <property type="match status" value="1"/>
</dbReference>
<feature type="domain" description="4Fe-4S ferredoxin-type" evidence="5">
    <location>
        <begin position="6"/>
        <end position="35"/>
    </location>
</feature>
<sequence length="69" mass="7492">MARRKGKVSIRSEWCKGCNICVSFCPTGVLALEKNVAVLVAPEKCVGCMLCELRCPDYAISVEVVKNDG</sequence>
<keyword evidence="2" id="KW-0479">Metal-binding</keyword>
<keyword evidence="4" id="KW-0411">Iron-sulfur</keyword>
<evidence type="ECO:0000256" key="3">
    <source>
        <dbReference type="ARBA" id="ARBA00023004"/>
    </source>
</evidence>
<protein>
    <recommendedName>
        <fullName evidence="5">4Fe-4S ferredoxin-type domain-containing protein</fullName>
    </recommendedName>
</protein>
<dbReference type="Proteomes" id="UP000267250">
    <property type="component" value="Chromosome"/>
</dbReference>
<dbReference type="PROSITE" id="PS00198">
    <property type="entry name" value="4FE4S_FER_1"/>
    <property type="match status" value="1"/>
</dbReference>
<dbReference type="GO" id="GO:0046872">
    <property type="term" value="F:metal ion binding"/>
    <property type="evidence" value="ECO:0007669"/>
    <property type="project" value="UniProtKB-KW"/>
</dbReference>
<dbReference type="AlphaFoldDB" id="A0A3Q9HPT1"/>
<dbReference type="InterPro" id="IPR017900">
    <property type="entry name" value="4Fe4S_Fe_S_CS"/>
</dbReference>
<evidence type="ECO:0000313" key="7">
    <source>
        <dbReference type="Proteomes" id="UP000267250"/>
    </source>
</evidence>
<reference evidence="6 7" key="1">
    <citation type="submission" date="2016-07" db="EMBL/GenBank/DDBJ databases">
        <title>Genome and transcriptome analysis of iron-reducing fermentative bacteria Anoxybacter fermentans.</title>
        <authorList>
            <person name="Zeng X."/>
            <person name="Shao Z."/>
        </authorList>
    </citation>
    <scope>NUCLEOTIDE SEQUENCE [LARGE SCALE GENOMIC DNA]</scope>
    <source>
        <strain evidence="6 7">DY22613</strain>
    </source>
</reference>
<dbReference type="RefSeq" id="WP_127016153.1">
    <property type="nucleotide sequence ID" value="NZ_CP016379.1"/>
</dbReference>
<dbReference type="InterPro" id="IPR050572">
    <property type="entry name" value="Fe-S_Ferredoxin"/>
</dbReference>
<dbReference type="KEGG" id="aft:BBF96_05070"/>